<evidence type="ECO:0000259" key="3">
    <source>
        <dbReference type="Pfam" id="PF13581"/>
    </source>
</evidence>
<feature type="region of interest" description="Disordered" evidence="2">
    <location>
        <begin position="1"/>
        <end position="35"/>
    </location>
</feature>
<feature type="domain" description="Histidine kinase/HSP90-like ATPase" evidence="3">
    <location>
        <begin position="35"/>
        <end position="149"/>
    </location>
</feature>
<accession>A0ABR5IUT6</accession>
<dbReference type="SUPFAM" id="SSF55874">
    <property type="entry name" value="ATPase domain of HSP90 chaperone/DNA topoisomerase II/histidine kinase"/>
    <property type="match status" value="1"/>
</dbReference>
<keyword evidence="1" id="KW-0723">Serine/threonine-protein kinase</keyword>
<dbReference type="Proteomes" id="UP000037020">
    <property type="component" value="Unassembled WGS sequence"/>
</dbReference>
<dbReference type="Pfam" id="PF13581">
    <property type="entry name" value="HATPase_c_2"/>
    <property type="match status" value="1"/>
</dbReference>
<comment type="caution">
    <text evidence="4">The sequence shown here is derived from an EMBL/GenBank/DDBJ whole genome shotgun (WGS) entry which is preliminary data.</text>
</comment>
<keyword evidence="1" id="KW-0808">Transferase</keyword>
<reference evidence="4 5" key="1">
    <citation type="submission" date="2015-07" db="EMBL/GenBank/DDBJ databases">
        <authorList>
            <person name="Ju K.-S."/>
            <person name="Doroghazi J.R."/>
            <person name="Metcalf W.W."/>
        </authorList>
    </citation>
    <scope>NUCLEOTIDE SEQUENCE [LARGE SCALE GENOMIC DNA]</scope>
    <source>
        <strain evidence="4 5">NRRL B-3589</strain>
    </source>
</reference>
<evidence type="ECO:0000313" key="5">
    <source>
        <dbReference type="Proteomes" id="UP000037020"/>
    </source>
</evidence>
<dbReference type="InterPro" id="IPR036890">
    <property type="entry name" value="HATPase_C_sf"/>
</dbReference>
<dbReference type="EMBL" id="LGUT01003749">
    <property type="protein sequence ID" value="KOG77511.1"/>
    <property type="molecule type" value="Genomic_DNA"/>
</dbReference>
<protein>
    <recommendedName>
        <fullName evidence="3">Histidine kinase/HSP90-like ATPase domain-containing protein</fullName>
    </recommendedName>
</protein>
<organism evidence="4 5">
    <name type="scientific">Streptomyces varsoviensis</name>
    <dbReference type="NCBI Taxonomy" id="67373"/>
    <lineage>
        <taxon>Bacteria</taxon>
        <taxon>Bacillati</taxon>
        <taxon>Actinomycetota</taxon>
        <taxon>Actinomycetes</taxon>
        <taxon>Kitasatosporales</taxon>
        <taxon>Streptomycetaceae</taxon>
        <taxon>Streptomyces</taxon>
    </lineage>
</organism>
<keyword evidence="1" id="KW-0418">Kinase</keyword>
<dbReference type="PANTHER" id="PTHR35526:SF3">
    <property type="entry name" value="ANTI-SIGMA-F FACTOR RSBW"/>
    <property type="match status" value="1"/>
</dbReference>
<evidence type="ECO:0000256" key="2">
    <source>
        <dbReference type="SAM" id="MobiDB-lite"/>
    </source>
</evidence>
<dbReference type="CDD" id="cd16936">
    <property type="entry name" value="HATPase_RsbW-like"/>
    <property type="match status" value="1"/>
</dbReference>
<dbReference type="InterPro" id="IPR050267">
    <property type="entry name" value="Anti-sigma-factor_SerPK"/>
</dbReference>
<evidence type="ECO:0000256" key="1">
    <source>
        <dbReference type="ARBA" id="ARBA00022527"/>
    </source>
</evidence>
<feature type="compositionally biased region" description="Pro residues" evidence="2">
    <location>
        <begin position="1"/>
        <end position="11"/>
    </location>
</feature>
<sequence>MMITSPPPPATSTPRPERPAPAREATPPTAARRDFPGELRCVGAARRFISQYLRGSRYEPLLDDVVLLVSELAGNAVVHTRSGNRDGTFTVLLLPTPSALRISVLDQGGRKVPHVRHGRGERGRGLGLVAAIADRWGTEGDGGGRTVWFEVSPPAARQPAARTSAFRA</sequence>
<gene>
    <name evidence="4" type="ORF">ADK38_39525</name>
</gene>
<evidence type="ECO:0000313" key="4">
    <source>
        <dbReference type="EMBL" id="KOG77511.1"/>
    </source>
</evidence>
<keyword evidence="5" id="KW-1185">Reference proteome</keyword>
<name>A0ABR5IUT6_9ACTN</name>
<dbReference type="InterPro" id="IPR003594">
    <property type="entry name" value="HATPase_dom"/>
</dbReference>
<dbReference type="PANTHER" id="PTHR35526">
    <property type="entry name" value="ANTI-SIGMA-F FACTOR RSBW-RELATED"/>
    <property type="match status" value="1"/>
</dbReference>
<proteinExistence type="predicted"/>
<dbReference type="Gene3D" id="3.30.565.10">
    <property type="entry name" value="Histidine kinase-like ATPase, C-terminal domain"/>
    <property type="match status" value="1"/>
</dbReference>
<dbReference type="RefSeq" id="WP_048833109.1">
    <property type="nucleotide sequence ID" value="NZ_JBIRHZ010000021.1"/>
</dbReference>